<dbReference type="EMBL" id="BGZK01000128">
    <property type="protein sequence ID" value="GBP21365.1"/>
    <property type="molecule type" value="Genomic_DNA"/>
</dbReference>
<dbReference type="AlphaFoldDB" id="A0A4C1U4P4"/>
<protein>
    <submittedName>
        <fullName evidence="1">Uncharacterized protein</fullName>
    </submittedName>
</protein>
<dbReference type="Proteomes" id="UP000299102">
    <property type="component" value="Unassembled WGS sequence"/>
</dbReference>
<evidence type="ECO:0000313" key="2">
    <source>
        <dbReference type="Proteomes" id="UP000299102"/>
    </source>
</evidence>
<gene>
    <name evidence="1" type="ORF">EVAR_11964_1</name>
</gene>
<evidence type="ECO:0000313" key="1">
    <source>
        <dbReference type="EMBL" id="GBP21365.1"/>
    </source>
</evidence>
<proteinExistence type="predicted"/>
<comment type="caution">
    <text evidence="1">The sequence shown here is derived from an EMBL/GenBank/DDBJ whole genome shotgun (WGS) entry which is preliminary data.</text>
</comment>
<name>A0A4C1U4P4_EUMVA</name>
<sequence>MIYGLSSTATQASASSDMFICFSAFATIERLMRSRRIHEGPATSWHRNSDVLIKLIYMLRTACAAQAGATRYGRGARAEGRRPLPACVTRMRAAPIAALSHLSPGYAIDRLMRAIYGEINLNNRRVLL</sequence>
<organism evidence="1 2">
    <name type="scientific">Eumeta variegata</name>
    <name type="common">Bagworm moth</name>
    <name type="synonym">Eumeta japonica</name>
    <dbReference type="NCBI Taxonomy" id="151549"/>
    <lineage>
        <taxon>Eukaryota</taxon>
        <taxon>Metazoa</taxon>
        <taxon>Ecdysozoa</taxon>
        <taxon>Arthropoda</taxon>
        <taxon>Hexapoda</taxon>
        <taxon>Insecta</taxon>
        <taxon>Pterygota</taxon>
        <taxon>Neoptera</taxon>
        <taxon>Endopterygota</taxon>
        <taxon>Lepidoptera</taxon>
        <taxon>Glossata</taxon>
        <taxon>Ditrysia</taxon>
        <taxon>Tineoidea</taxon>
        <taxon>Psychidae</taxon>
        <taxon>Oiketicinae</taxon>
        <taxon>Eumeta</taxon>
    </lineage>
</organism>
<accession>A0A4C1U4P4</accession>
<reference evidence="1 2" key="1">
    <citation type="journal article" date="2019" name="Commun. Biol.">
        <title>The bagworm genome reveals a unique fibroin gene that provides high tensile strength.</title>
        <authorList>
            <person name="Kono N."/>
            <person name="Nakamura H."/>
            <person name="Ohtoshi R."/>
            <person name="Tomita M."/>
            <person name="Numata K."/>
            <person name="Arakawa K."/>
        </authorList>
    </citation>
    <scope>NUCLEOTIDE SEQUENCE [LARGE SCALE GENOMIC DNA]</scope>
</reference>
<keyword evidence="2" id="KW-1185">Reference proteome</keyword>